<dbReference type="Gene3D" id="3.40.1090.10">
    <property type="entry name" value="Cytosolic phospholipase A2 catalytic domain"/>
    <property type="match status" value="1"/>
</dbReference>
<keyword evidence="5 6" id="KW-0378">Hydrolase</keyword>
<dbReference type="AlphaFoldDB" id="A0ABC9ALL0"/>
<comment type="function">
    <text evidence="4">Possesses non-specific lipolytic acyl hydrolase (LAH) activity. Hydrolyzes phospholipids as well as galactolipids. May play a role in disease resistance.</text>
</comment>
<comment type="function">
    <text evidence="6">Lipolytic acyl hydrolase (LAH).</text>
</comment>
<feature type="active site" description="Proton acceptor" evidence="5">
    <location>
        <position position="254"/>
    </location>
</feature>
<comment type="similarity">
    <text evidence="1 6">Belongs to the patatin family.</text>
</comment>
<keyword evidence="3 5" id="KW-0443">Lipid metabolism</keyword>
<sequence>MGFMWLARGRQACTTAIAAVWLGREKQAMARSTGDAELPTPRLPPPRLGERITVLSIDGGGIRGLIPSVVLASLEQELQNLDGKNARIADYFDVIAGTSTGALIAAMLVTPDKSKGTDRPRSAEEIKKLYLEIGPKIFPPMNPVRKLARMLRGPIYDHKFLHEKIRDITGDLRLDQTLTKILVPAFDVRRLFPRILSSYKPQGEERAHDRKPKLSDVCIGTSAAPTLFPAHHFDGLRDGGEGHGTPWAKFHLIDGGVSANNPTMSAIVKVASEILCGNEDFAKGGVDFTKFTVISIGTGTFKEAMTEMYTAEECARWCGPQWVYDLWRNRNPIIDVLTHSSDFLVDRDVSMLFYSLGCDKNYLRIQAMVDPSENILSMDNATKENMNELIKIGQDLLMDPVARVSKITGMHERTKETNETNDERKLVTNQKELKRFAEMLSKERKLRLEKKEEEDARQAAKEKEA</sequence>
<proteinExistence type="inferred from homology"/>
<dbReference type="SUPFAM" id="SSF52151">
    <property type="entry name" value="FabD/lysophospholipase-like"/>
    <property type="match status" value="1"/>
</dbReference>
<dbReference type="Proteomes" id="UP001497457">
    <property type="component" value="Chromosome 21rd"/>
</dbReference>
<reference evidence="9" key="1">
    <citation type="submission" date="2024-10" db="EMBL/GenBank/DDBJ databases">
        <authorList>
            <person name="Ryan C."/>
        </authorList>
    </citation>
    <scope>NUCLEOTIDE SEQUENCE [LARGE SCALE GENOMIC DNA]</scope>
</reference>
<evidence type="ECO:0000256" key="7">
    <source>
        <dbReference type="SAM" id="MobiDB-lite"/>
    </source>
</evidence>
<dbReference type="EC" id="3.1.1.-" evidence="6"/>
<dbReference type="GO" id="GO:0016042">
    <property type="term" value="P:lipid catabolic process"/>
    <property type="evidence" value="ECO:0007669"/>
    <property type="project" value="UniProtKB-UniRule"/>
</dbReference>
<gene>
    <name evidence="9" type="ORF">URODEC1_LOCUS55751</name>
</gene>
<evidence type="ECO:0000256" key="1">
    <source>
        <dbReference type="ARBA" id="ARBA00010240"/>
    </source>
</evidence>
<evidence type="ECO:0000259" key="8">
    <source>
        <dbReference type="PROSITE" id="PS51635"/>
    </source>
</evidence>
<evidence type="ECO:0000313" key="9">
    <source>
        <dbReference type="EMBL" id="CAL4980624.1"/>
    </source>
</evidence>
<dbReference type="InterPro" id="IPR016035">
    <property type="entry name" value="Acyl_Trfase/lysoPLipase"/>
</dbReference>
<dbReference type="PANTHER" id="PTHR32176">
    <property type="entry name" value="XYLOSE ISOMERASE"/>
    <property type="match status" value="1"/>
</dbReference>
<evidence type="ECO:0000256" key="2">
    <source>
        <dbReference type="ARBA" id="ARBA00022821"/>
    </source>
</evidence>
<feature type="short sequence motif" description="DGA/G" evidence="5">
    <location>
        <begin position="254"/>
        <end position="256"/>
    </location>
</feature>
<evidence type="ECO:0000256" key="6">
    <source>
        <dbReference type="RuleBase" id="RU361262"/>
    </source>
</evidence>
<protein>
    <recommendedName>
        <fullName evidence="6">Patatin</fullName>
        <ecNumber evidence="6">3.1.1.-</ecNumber>
    </recommendedName>
</protein>
<dbReference type="GO" id="GO:0006952">
    <property type="term" value="P:defense response"/>
    <property type="evidence" value="ECO:0007669"/>
    <property type="project" value="UniProtKB-KW"/>
</dbReference>
<organism evidence="9 10">
    <name type="scientific">Urochloa decumbens</name>
    <dbReference type="NCBI Taxonomy" id="240449"/>
    <lineage>
        <taxon>Eukaryota</taxon>
        <taxon>Viridiplantae</taxon>
        <taxon>Streptophyta</taxon>
        <taxon>Embryophyta</taxon>
        <taxon>Tracheophyta</taxon>
        <taxon>Spermatophyta</taxon>
        <taxon>Magnoliopsida</taxon>
        <taxon>Liliopsida</taxon>
        <taxon>Poales</taxon>
        <taxon>Poaceae</taxon>
        <taxon>PACMAD clade</taxon>
        <taxon>Panicoideae</taxon>
        <taxon>Panicodae</taxon>
        <taxon>Paniceae</taxon>
        <taxon>Melinidinae</taxon>
        <taxon>Urochloa</taxon>
    </lineage>
</organism>
<dbReference type="Pfam" id="PF01734">
    <property type="entry name" value="Patatin"/>
    <property type="match status" value="1"/>
</dbReference>
<feature type="region of interest" description="Disordered" evidence="7">
    <location>
        <begin position="444"/>
        <end position="465"/>
    </location>
</feature>
<keyword evidence="2" id="KW-0611">Plant defense</keyword>
<comment type="domain">
    <text evidence="6">The nitrogen atoms of the two glycine residues in the GGXR motif define the oxyanion hole, and stabilize the oxyanion that forms during the nucleophilic attack by the catalytic serine during substrate cleavage.</text>
</comment>
<evidence type="ECO:0000256" key="3">
    <source>
        <dbReference type="ARBA" id="ARBA00023098"/>
    </source>
</evidence>
<accession>A0ABC9ALL0</accession>
<dbReference type="PROSITE" id="PS51635">
    <property type="entry name" value="PNPLA"/>
    <property type="match status" value="1"/>
</dbReference>
<feature type="compositionally biased region" description="Basic and acidic residues" evidence="7">
    <location>
        <begin position="449"/>
        <end position="465"/>
    </location>
</feature>
<feature type="short sequence motif" description="GXSXG" evidence="5">
    <location>
        <begin position="97"/>
        <end position="101"/>
    </location>
</feature>
<evidence type="ECO:0000256" key="5">
    <source>
        <dbReference type="PROSITE-ProRule" id="PRU01161"/>
    </source>
</evidence>
<evidence type="ECO:0000313" key="10">
    <source>
        <dbReference type="Proteomes" id="UP001497457"/>
    </source>
</evidence>
<dbReference type="InterPro" id="IPR002641">
    <property type="entry name" value="PNPLA_dom"/>
</dbReference>
<evidence type="ECO:0000256" key="4">
    <source>
        <dbReference type="ARBA" id="ARBA00025642"/>
    </source>
</evidence>
<dbReference type="EMBL" id="OZ075131">
    <property type="protein sequence ID" value="CAL4980624.1"/>
    <property type="molecule type" value="Genomic_DNA"/>
</dbReference>
<name>A0ABC9ALL0_9POAL</name>
<feature type="domain" description="PNPLA" evidence="8">
    <location>
        <begin position="55"/>
        <end position="267"/>
    </location>
</feature>
<keyword evidence="5 6" id="KW-0442">Lipid degradation</keyword>
<feature type="short sequence motif" description="GXGXXG" evidence="5">
    <location>
        <begin position="59"/>
        <end position="64"/>
    </location>
</feature>
<dbReference type="GO" id="GO:0016787">
    <property type="term" value="F:hydrolase activity"/>
    <property type="evidence" value="ECO:0007669"/>
    <property type="project" value="UniProtKB-UniRule"/>
</dbReference>
<feature type="active site" description="Nucleophile" evidence="5">
    <location>
        <position position="99"/>
    </location>
</feature>
<keyword evidence="10" id="KW-1185">Reference proteome</keyword>
<dbReference type="PANTHER" id="PTHR32176:SF61">
    <property type="entry name" value="PATATIN"/>
    <property type="match status" value="1"/>
</dbReference>